<dbReference type="Proteomes" id="UP000031521">
    <property type="component" value="Chromosome"/>
</dbReference>
<protein>
    <recommendedName>
        <fullName evidence="4">DUF805 domain-containing protein</fullName>
    </recommendedName>
</protein>
<dbReference type="EMBL" id="CP004393">
    <property type="protein sequence ID" value="AJE46009.1"/>
    <property type="molecule type" value="Genomic_DNA"/>
</dbReference>
<keyword evidence="1" id="KW-0472">Membrane</keyword>
<keyword evidence="3" id="KW-1185">Reference proteome</keyword>
<name>A0A0B5DSI2_9RHOB</name>
<evidence type="ECO:0000313" key="3">
    <source>
        <dbReference type="Proteomes" id="UP000031521"/>
    </source>
</evidence>
<dbReference type="AlphaFoldDB" id="A0A0B5DSI2"/>
<dbReference type="HOGENOM" id="CLU_093674_0_1_5"/>
<dbReference type="KEGG" id="cid:P73_1294"/>
<gene>
    <name evidence="2" type="ORF">P73_1294</name>
</gene>
<dbReference type="PANTHER" id="PTHR34980">
    <property type="entry name" value="INNER MEMBRANE PROTEIN-RELATED-RELATED"/>
    <property type="match status" value="1"/>
</dbReference>
<feature type="transmembrane region" description="Helical" evidence="1">
    <location>
        <begin position="54"/>
        <end position="74"/>
    </location>
</feature>
<evidence type="ECO:0000313" key="2">
    <source>
        <dbReference type="EMBL" id="AJE46009.1"/>
    </source>
</evidence>
<accession>A0A0B5DSI2</accession>
<keyword evidence="1" id="KW-0812">Transmembrane</keyword>
<keyword evidence="1" id="KW-1133">Transmembrane helix</keyword>
<dbReference type="OrthoDB" id="9812349at2"/>
<dbReference type="RefSeq" id="WP_043868973.1">
    <property type="nucleotide sequence ID" value="NZ_CP004393.1"/>
</dbReference>
<evidence type="ECO:0008006" key="4">
    <source>
        <dbReference type="Google" id="ProtNLM"/>
    </source>
</evidence>
<reference evidence="2 3" key="1">
    <citation type="journal article" date="2014" name="Int. J. Syst. Evol. Microbiol.">
        <title>Celeribacter indicus sp. nov., a polycyclic aromatic hydrocarbon-degrading bacterium from deep-sea sediment and reclassification of Huaishuia halophila as Celeribacter halophilus comb. nov.</title>
        <authorList>
            <person name="Lai Q."/>
            <person name="Cao J."/>
            <person name="Yuan J."/>
            <person name="Li F."/>
            <person name="Shao Z."/>
        </authorList>
    </citation>
    <scope>NUCLEOTIDE SEQUENCE [LARGE SCALE GENOMIC DNA]</scope>
    <source>
        <strain evidence="2">P73</strain>
    </source>
</reference>
<sequence>MTFPDAITQCFRKYAAFGGRASRSEYWWYTLFILLVMVALNVIVMLLFRQARLAQLLTQVFSLATFLPTLAVSWRRMHDSGRPGYLVMVWALGTFLGLLVIAVTAAIMVPDTSNPEAVQTLRTIGVATFAFCLVVTAIMIWWMTRRSDPAVNRFGPPST</sequence>
<feature type="transmembrane region" description="Helical" evidence="1">
    <location>
        <begin position="26"/>
        <end position="48"/>
    </location>
</feature>
<feature type="transmembrane region" description="Helical" evidence="1">
    <location>
        <begin position="86"/>
        <end position="109"/>
    </location>
</feature>
<evidence type="ECO:0000256" key="1">
    <source>
        <dbReference type="SAM" id="Phobius"/>
    </source>
</evidence>
<dbReference type="PANTHER" id="PTHR34980:SF2">
    <property type="entry name" value="INNER MEMBRANE PROTEIN YHAH-RELATED"/>
    <property type="match status" value="1"/>
</dbReference>
<feature type="transmembrane region" description="Helical" evidence="1">
    <location>
        <begin position="121"/>
        <end position="143"/>
    </location>
</feature>
<dbReference type="GO" id="GO:0005886">
    <property type="term" value="C:plasma membrane"/>
    <property type="evidence" value="ECO:0007669"/>
    <property type="project" value="TreeGrafter"/>
</dbReference>
<dbReference type="Pfam" id="PF05656">
    <property type="entry name" value="DUF805"/>
    <property type="match status" value="1"/>
</dbReference>
<proteinExistence type="predicted"/>
<dbReference type="InterPro" id="IPR008523">
    <property type="entry name" value="DUF805"/>
</dbReference>
<dbReference type="STRING" id="1208324.P73_1294"/>
<organism evidence="2 3">
    <name type="scientific">Celeribacter indicus</name>
    <dbReference type="NCBI Taxonomy" id="1208324"/>
    <lineage>
        <taxon>Bacteria</taxon>
        <taxon>Pseudomonadati</taxon>
        <taxon>Pseudomonadota</taxon>
        <taxon>Alphaproteobacteria</taxon>
        <taxon>Rhodobacterales</taxon>
        <taxon>Roseobacteraceae</taxon>
        <taxon>Celeribacter</taxon>
    </lineage>
</organism>